<protein>
    <submittedName>
        <fullName evidence="5">Delta-1-pyrroline-5-carboxylate dehydrogenase 12A1- mitochondrial</fullName>
    </submittedName>
</protein>
<evidence type="ECO:0000256" key="3">
    <source>
        <dbReference type="ARBA" id="ARBA00023027"/>
    </source>
</evidence>
<proteinExistence type="inferred from homology"/>
<accession>A0A9N7P2K2</accession>
<dbReference type="OrthoDB" id="440325at2759"/>
<dbReference type="GO" id="GO:0010133">
    <property type="term" value="P:L-proline catabolic process to L-glutamate"/>
    <property type="evidence" value="ECO:0007669"/>
    <property type="project" value="TreeGrafter"/>
</dbReference>
<dbReference type="EMBL" id="CACSLK010034598">
    <property type="protein sequence ID" value="CAA0843044.1"/>
    <property type="molecule type" value="Genomic_DNA"/>
</dbReference>
<dbReference type="GO" id="GO:0005739">
    <property type="term" value="C:mitochondrion"/>
    <property type="evidence" value="ECO:0007669"/>
    <property type="project" value="TreeGrafter"/>
</dbReference>
<dbReference type="GO" id="GO:0003842">
    <property type="term" value="F:L-glutamate gamma-semialdehyde dehydrogenase activity"/>
    <property type="evidence" value="ECO:0007669"/>
    <property type="project" value="TreeGrafter"/>
</dbReference>
<dbReference type="GO" id="GO:0004029">
    <property type="term" value="F:aldehyde dehydrogenase (NAD+) activity"/>
    <property type="evidence" value="ECO:0007669"/>
    <property type="project" value="InterPro"/>
</dbReference>
<dbReference type="AlphaFoldDB" id="A0A9N7P2K2"/>
<keyword evidence="2" id="KW-0560">Oxidoreductase</keyword>
<evidence type="ECO:0000256" key="2">
    <source>
        <dbReference type="ARBA" id="ARBA00023002"/>
    </source>
</evidence>
<dbReference type="Gene3D" id="3.40.605.10">
    <property type="entry name" value="Aldehyde Dehydrogenase, Chain A, domain 1"/>
    <property type="match status" value="1"/>
</dbReference>
<comment type="similarity">
    <text evidence="1">Belongs to the aldehyde dehydrogenase family.</text>
</comment>
<evidence type="ECO:0000313" key="6">
    <source>
        <dbReference type="Proteomes" id="UP001153555"/>
    </source>
</evidence>
<organism evidence="5 6">
    <name type="scientific">Striga hermonthica</name>
    <name type="common">Purple witchweed</name>
    <name type="synonym">Buchnera hermonthica</name>
    <dbReference type="NCBI Taxonomy" id="68872"/>
    <lineage>
        <taxon>Eukaryota</taxon>
        <taxon>Viridiplantae</taxon>
        <taxon>Streptophyta</taxon>
        <taxon>Embryophyta</taxon>
        <taxon>Tracheophyta</taxon>
        <taxon>Spermatophyta</taxon>
        <taxon>Magnoliopsida</taxon>
        <taxon>eudicotyledons</taxon>
        <taxon>Gunneridae</taxon>
        <taxon>Pentapetalae</taxon>
        <taxon>asterids</taxon>
        <taxon>lamiids</taxon>
        <taxon>Lamiales</taxon>
        <taxon>Orobanchaceae</taxon>
        <taxon>Buchnereae</taxon>
        <taxon>Striga</taxon>
    </lineage>
</organism>
<keyword evidence="3" id="KW-0520">NAD</keyword>
<dbReference type="Proteomes" id="UP001153555">
    <property type="component" value="Unassembled WGS sequence"/>
</dbReference>
<dbReference type="PANTHER" id="PTHR43521:SF7">
    <property type="entry name" value="DELTA-1-PYRROLINE-5-CARBOXYLATE DEHYDROGENASE 12A1, MITOCHONDRIAL"/>
    <property type="match status" value="1"/>
</dbReference>
<gene>
    <name evidence="5" type="ORF">SHERM_08898</name>
</gene>
<dbReference type="PANTHER" id="PTHR43521">
    <property type="entry name" value="ALPHA-AMINOADIPIC SEMIALDEHYDE DEHYDROGENASE"/>
    <property type="match status" value="1"/>
</dbReference>
<evidence type="ECO:0000256" key="1">
    <source>
        <dbReference type="ARBA" id="ARBA00009986"/>
    </source>
</evidence>
<dbReference type="InterPro" id="IPR016162">
    <property type="entry name" value="Ald_DH_N"/>
</dbReference>
<reference evidence="5" key="1">
    <citation type="submission" date="2019-12" db="EMBL/GenBank/DDBJ databases">
        <authorList>
            <person name="Scholes J."/>
        </authorList>
    </citation>
    <scope>NUCLEOTIDE SEQUENCE</scope>
</reference>
<keyword evidence="6" id="KW-1185">Reference proteome</keyword>
<feature type="region of interest" description="Disordered" evidence="4">
    <location>
        <begin position="34"/>
        <end position="56"/>
    </location>
</feature>
<comment type="caution">
    <text evidence="5">The sequence shown here is derived from an EMBL/GenBank/DDBJ whole genome shotgun (WGS) entry which is preliminary data.</text>
</comment>
<dbReference type="InterPro" id="IPR044638">
    <property type="entry name" value="ALDH7A1-like"/>
</dbReference>
<name>A0A9N7P2K2_STRHE</name>
<evidence type="ECO:0000313" key="5">
    <source>
        <dbReference type="EMBL" id="CAA0843044.1"/>
    </source>
</evidence>
<evidence type="ECO:0000256" key="4">
    <source>
        <dbReference type="SAM" id="MobiDB-lite"/>
    </source>
</evidence>
<sequence>MCFFSEDEDEFLFPRHKLLRRCSSFMKKDPIGKKVSGGRVQIKSTEGSPKPAPVESPPGLQDLFLVDRCELSLDDWCTHLFSTQRILSPSSERATGRWPVVPPLEGNWTKSLRWNNIPDPLNGELFIEVSEVDENEIKPFVESLSSCPKHGLHNPFKASERYVMLGDVTTKAAHKLSLPEISEFFAKLKQRVSTKSYQQAFAEVYVTQKFLENFCGDQVRFLARSFVVPDNHLGQQSYGFRWSYGPIDMLNDDKYDRVKGLLVKEMAFSKAFDFALSMQIVITRSPPHPRHRRCFFNQRGKNVPRGFPVVPGSWRSQDKSPDQTARRRFIGVPGSFCLPEAHLVLTLSWCDSKLQSCGEASLPD</sequence>